<organism evidence="4 5">
    <name type="scientific">Clostridium muellerianum</name>
    <dbReference type="NCBI Taxonomy" id="2716538"/>
    <lineage>
        <taxon>Bacteria</taxon>
        <taxon>Bacillati</taxon>
        <taxon>Bacillota</taxon>
        <taxon>Clostridia</taxon>
        <taxon>Eubacteriales</taxon>
        <taxon>Clostridiaceae</taxon>
        <taxon>Clostridium</taxon>
    </lineage>
</organism>
<dbReference type="Gene3D" id="3.40.50.360">
    <property type="match status" value="1"/>
</dbReference>
<keyword evidence="1" id="KW-0285">Flavoprotein</keyword>
<feature type="domain" description="NADPH-dependent FMN reductase-like" evidence="3">
    <location>
        <begin position="11"/>
        <end position="105"/>
    </location>
</feature>
<keyword evidence="2" id="KW-0288">FMN</keyword>
<accession>A0A7Y0EJF0</accession>
<proteinExistence type="predicted"/>
<gene>
    <name evidence="4" type="ORF">HBE96_18430</name>
</gene>
<dbReference type="InterPro" id="IPR005025">
    <property type="entry name" value="FMN_Rdtase-like_dom"/>
</dbReference>
<dbReference type="PANTHER" id="PTHR43278">
    <property type="entry name" value="NAD(P)H-DEPENDENT FMN-CONTAINING OXIDOREDUCTASE YWQN-RELATED"/>
    <property type="match status" value="1"/>
</dbReference>
<dbReference type="Pfam" id="PF03358">
    <property type="entry name" value="FMN_red"/>
    <property type="match status" value="1"/>
</dbReference>
<dbReference type="Proteomes" id="UP000537131">
    <property type="component" value="Unassembled WGS sequence"/>
</dbReference>
<dbReference type="PANTHER" id="PTHR43278:SF2">
    <property type="entry name" value="IRON-SULFUR FLAVOPROTEIN"/>
    <property type="match status" value="1"/>
</dbReference>
<dbReference type="InterPro" id="IPR029039">
    <property type="entry name" value="Flavoprotein-like_sf"/>
</dbReference>
<dbReference type="AlphaFoldDB" id="A0A7Y0EJF0"/>
<dbReference type="SUPFAM" id="SSF52218">
    <property type="entry name" value="Flavoproteins"/>
    <property type="match status" value="1"/>
</dbReference>
<dbReference type="GO" id="GO:0016491">
    <property type="term" value="F:oxidoreductase activity"/>
    <property type="evidence" value="ECO:0007669"/>
    <property type="project" value="InterPro"/>
</dbReference>
<comment type="caution">
    <text evidence="4">The sequence shown here is derived from an EMBL/GenBank/DDBJ whole genome shotgun (WGS) entry which is preliminary data.</text>
</comment>
<sequence>MGLGFCKSCLLCYSKGEEYCPNNKVTSVLLEKMLKSDVVIFASPVYEHQVTALMKNFYDNFSFMFHRPRFFEKKAIVVSSTGGSGLKETVEYMKMNAVGWGFQVAGVVGVCGPALNLDSNYKENVQEKIDILVHRICKNNEVAKPSLYQLAMFRAMQIKASRSREKKNVEYEYWQERGWFQKDYYTNGKINLLKKIYSKIISKVIKKSMSGRIIMIKEN</sequence>
<evidence type="ECO:0000313" key="5">
    <source>
        <dbReference type="Proteomes" id="UP000537131"/>
    </source>
</evidence>
<dbReference type="EMBL" id="JABBNI010000047">
    <property type="protein sequence ID" value="NMM64586.1"/>
    <property type="molecule type" value="Genomic_DNA"/>
</dbReference>
<evidence type="ECO:0000256" key="1">
    <source>
        <dbReference type="ARBA" id="ARBA00022630"/>
    </source>
</evidence>
<keyword evidence="5" id="KW-1185">Reference proteome</keyword>
<reference evidence="4 5" key="1">
    <citation type="submission" date="2020-04" db="EMBL/GenBank/DDBJ databases">
        <authorList>
            <person name="Doyle D.A."/>
        </authorList>
    </citation>
    <scope>NUCLEOTIDE SEQUENCE [LARGE SCALE GENOMIC DNA]</scope>
    <source>
        <strain evidence="4 5">P21</strain>
    </source>
</reference>
<protein>
    <submittedName>
        <fullName evidence="4">NAD(P)H-dependent oxidoreductase</fullName>
    </submittedName>
</protein>
<dbReference type="InterPro" id="IPR051796">
    <property type="entry name" value="ISF_SsuE-like"/>
</dbReference>
<evidence type="ECO:0000313" key="4">
    <source>
        <dbReference type="EMBL" id="NMM64586.1"/>
    </source>
</evidence>
<name>A0A7Y0EJF0_9CLOT</name>
<reference evidence="4 5" key="2">
    <citation type="submission" date="2020-06" db="EMBL/GenBank/DDBJ databases">
        <title>Complete Genome Sequence of Clostridium muelleri sp. nov. P21T, an Acid-Alcohol Producing Acetogen Isolated from Old Hay.</title>
        <authorList>
            <person name="Duncan K.E."/>
            <person name="Tanner R.S."/>
        </authorList>
    </citation>
    <scope>NUCLEOTIDE SEQUENCE [LARGE SCALE GENOMIC DNA]</scope>
    <source>
        <strain evidence="4 5">P21</strain>
    </source>
</reference>
<evidence type="ECO:0000256" key="2">
    <source>
        <dbReference type="ARBA" id="ARBA00022643"/>
    </source>
</evidence>
<evidence type="ECO:0000259" key="3">
    <source>
        <dbReference type="Pfam" id="PF03358"/>
    </source>
</evidence>